<name>A0AA41R2G3_9BACT</name>
<evidence type="ECO:0000313" key="3">
    <source>
        <dbReference type="Proteomes" id="UP001165427"/>
    </source>
</evidence>
<dbReference type="Pfam" id="PF21983">
    <property type="entry name" value="NikA-like"/>
    <property type="match status" value="1"/>
</dbReference>
<evidence type="ECO:0000256" key="1">
    <source>
        <dbReference type="SAM" id="Coils"/>
    </source>
</evidence>
<evidence type="ECO:0000313" key="2">
    <source>
        <dbReference type="EMBL" id="MCJ8500859.1"/>
    </source>
</evidence>
<dbReference type="EMBL" id="JALJRB010000009">
    <property type="protein sequence ID" value="MCJ8500859.1"/>
    <property type="molecule type" value="Genomic_DNA"/>
</dbReference>
<protein>
    <submittedName>
        <fullName evidence="2">Uncharacterized protein</fullName>
    </submittedName>
</protein>
<feature type="coiled-coil region" evidence="1">
    <location>
        <begin position="68"/>
        <end position="95"/>
    </location>
</feature>
<keyword evidence="1" id="KW-0175">Coiled coil</keyword>
<dbReference type="RefSeq" id="WP_246906513.1">
    <property type="nucleotide sequence ID" value="NZ_JALJRB010000009.1"/>
</dbReference>
<dbReference type="Proteomes" id="UP001165427">
    <property type="component" value="Unassembled WGS sequence"/>
</dbReference>
<dbReference type="InterPro" id="IPR053842">
    <property type="entry name" value="NikA-like"/>
</dbReference>
<comment type="caution">
    <text evidence="2">The sequence shown here is derived from an EMBL/GenBank/DDBJ whole genome shotgun (WGS) entry which is preliminary data.</text>
</comment>
<reference evidence="2" key="1">
    <citation type="submission" date="2022-04" db="EMBL/GenBank/DDBJ databases">
        <title>Desulfatitalea alkaliphila sp. nov., a novel anaerobic sulfate-reducing bacterium isolated from terrestrial mud volcano, Taman Peninsula, Russia.</title>
        <authorList>
            <person name="Khomyakova M.A."/>
            <person name="Merkel A.Y."/>
            <person name="Slobodkin A.I."/>
        </authorList>
    </citation>
    <scope>NUCLEOTIDE SEQUENCE</scope>
    <source>
        <strain evidence="2">M08but</strain>
    </source>
</reference>
<gene>
    <name evidence="2" type="ORF">MRX98_09775</name>
</gene>
<accession>A0AA41R2G3</accession>
<proteinExistence type="predicted"/>
<sequence length="113" mass="12602">MFIIMVMNNHQPTEANMPAALKSERITILGTSDFKAYLFQEAKKEGISVSELVRQRCEGKSAEGREEAEVLADMVKELQNAVTKAEASLNKGLKDAAEFLEELRKRRSTDGNV</sequence>
<organism evidence="2 3">
    <name type="scientific">Desulfatitalea alkaliphila</name>
    <dbReference type="NCBI Taxonomy" id="2929485"/>
    <lineage>
        <taxon>Bacteria</taxon>
        <taxon>Pseudomonadati</taxon>
        <taxon>Thermodesulfobacteriota</taxon>
        <taxon>Desulfobacteria</taxon>
        <taxon>Desulfobacterales</taxon>
        <taxon>Desulfosarcinaceae</taxon>
        <taxon>Desulfatitalea</taxon>
    </lineage>
</organism>
<keyword evidence="3" id="KW-1185">Reference proteome</keyword>
<dbReference type="AlphaFoldDB" id="A0AA41R2G3"/>